<reference evidence="2" key="1">
    <citation type="submission" date="2022-11" db="EMBL/GenBank/DDBJ databases">
        <authorList>
            <person name="Kikuchi T."/>
        </authorList>
    </citation>
    <scope>NUCLEOTIDE SEQUENCE</scope>
    <source>
        <strain evidence="2">PS1010</strain>
    </source>
</reference>
<feature type="region of interest" description="Disordered" evidence="1">
    <location>
        <begin position="211"/>
        <end position="233"/>
    </location>
</feature>
<evidence type="ECO:0000313" key="3">
    <source>
        <dbReference type="Proteomes" id="UP001152747"/>
    </source>
</evidence>
<feature type="compositionally biased region" description="Polar residues" evidence="1">
    <location>
        <begin position="211"/>
        <end position="224"/>
    </location>
</feature>
<organism evidence="2 3">
    <name type="scientific">Caenorhabditis angaria</name>
    <dbReference type="NCBI Taxonomy" id="860376"/>
    <lineage>
        <taxon>Eukaryota</taxon>
        <taxon>Metazoa</taxon>
        <taxon>Ecdysozoa</taxon>
        <taxon>Nematoda</taxon>
        <taxon>Chromadorea</taxon>
        <taxon>Rhabditida</taxon>
        <taxon>Rhabditina</taxon>
        <taxon>Rhabditomorpha</taxon>
        <taxon>Rhabditoidea</taxon>
        <taxon>Rhabditidae</taxon>
        <taxon>Peloderinae</taxon>
        <taxon>Caenorhabditis</taxon>
    </lineage>
</organism>
<evidence type="ECO:0000256" key="1">
    <source>
        <dbReference type="SAM" id="MobiDB-lite"/>
    </source>
</evidence>
<feature type="region of interest" description="Disordered" evidence="1">
    <location>
        <begin position="256"/>
        <end position="510"/>
    </location>
</feature>
<protein>
    <submittedName>
        <fullName evidence="2">Uncharacterized protein</fullName>
    </submittedName>
</protein>
<feature type="region of interest" description="Disordered" evidence="1">
    <location>
        <begin position="621"/>
        <end position="734"/>
    </location>
</feature>
<dbReference type="EMBL" id="CANHGI010000004">
    <property type="protein sequence ID" value="CAI5446933.1"/>
    <property type="molecule type" value="Genomic_DNA"/>
</dbReference>
<feature type="compositionally biased region" description="Polar residues" evidence="1">
    <location>
        <begin position="147"/>
        <end position="178"/>
    </location>
</feature>
<gene>
    <name evidence="2" type="ORF">CAMP_LOCUS9570</name>
</gene>
<comment type="caution">
    <text evidence="2">The sequence shown here is derived from an EMBL/GenBank/DDBJ whole genome shotgun (WGS) entry which is preliminary data.</text>
</comment>
<dbReference type="AlphaFoldDB" id="A0A9P1N1Z0"/>
<evidence type="ECO:0000313" key="2">
    <source>
        <dbReference type="EMBL" id="CAI5446933.1"/>
    </source>
</evidence>
<feature type="region of interest" description="Disordered" evidence="1">
    <location>
        <begin position="144"/>
        <end position="179"/>
    </location>
</feature>
<feature type="region of interest" description="Disordered" evidence="1">
    <location>
        <begin position="1"/>
        <end position="33"/>
    </location>
</feature>
<feature type="compositionally biased region" description="Low complexity" evidence="1">
    <location>
        <begin position="473"/>
        <end position="495"/>
    </location>
</feature>
<sequence>MNNFTVNQSIVPEQAGTPNTAKDLPESVEDVTTSPENCLTEMLKKFDKLMNAQPEFADELRRNAPKITHEQIIDDLRGLFGQETAELIRNQNANFHASSFGNSEHPNTSARAVDFDDNVSDSNIGQEDVVVAPEFENIEELRAPENANATNMSESGSTAEESVETSTKSNSNILNGNIGQEEDFENDVVASLKGIIEQVLEMAAKSTKSLNQEIVNESPTTTETPVDRPSTYEPTLSSALAFLARLEKLLPCSQPQGANAQMQQPNRQADPERVSAPESGNVEDMQMPEISGLPETGSTAQESRIETSSNSPSENQKQVMPGNVVIRSPGNGKAVQESRIETSSNCPPDNQHVMQPGNVVIRSPGNGKAVQESRIETSSNCPPDNQHVMQPGNVVIRSPAAAQHSQQAVRQSKFRRHVSRLLNPAPRYETASESSEDDDFERRAENPRSSQPTQQPAPEHHTANSSPLRRKPSTPTFSSNNSTPKSSSSSQHSTPPGTPPPSYEIPRTSNPAISVNSINNGLHSLKISPNLFADGVRFIIDGNEIRAIGTLKHNLLEVVGDETVEILTRNVGVVQMENLIRKRLEREFEASLVDYKGTKIPKIAYEKLIALDALNAFRDDDDDDQFAQPNRMQRKRKAAPPSNDVAVNPKRRKVMRKPARARAPTRLAIVAPPKPIAPTGPPPKSARLAARQLAAAATPPASPSNQSHHSSKRRSDSSSNQSPTKKAKTGPELKTIDEAQVELLQIEMALQTRSFGFHGLDLLTEHRRMMRAVVSYNNAPTPDKLAKILSKTRSLSDEVERLAQ</sequence>
<feature type="compositionally biased region" description="Polar residues" evidence="1">
    <location>
        <begin position="256"/>
        <end position="267"/>
    </location>
</feature>
<feature type="compositionally biased region" description="Basic residues" evidence="1">
    <location>
        <begin position="649"/>
        <end position="660"/>
    </location>
</feature>
<keyword evidence="3" id="KW-1185">Reference proteome</keyword>
<feature type="compositionally biased region" description="Low complexity" evidence="1">
    <location>
        <begin position="685"/>
        <end position="708"/>
    </location>
</feature>
<proteinExistence type="predicted"/>
<feature type="compositionally biased region" description="Polar residues" evidence="1">
    <location>
        <begin position="1"/>
        <end position="20"/>
    </location>
</feature>
<dbReference type="Proteomes" id="UP001152747">
    <property type="component" value="Unassembled WGS sequence"/>
</dbReference>
<accession>A0A9P1N1Z0</accession>
<name>A0A9P1N1Z0_9PELO</name>
<feature type="compositionally biased region" description="Polar residues" evidence="1">
    <location>
        <begin position="296"/>
        <end position="318"/>
    </location>
</feature>
<feature type="compositionally biased region" description="Pro residues" evidence="1">
    <location>
        <begin position="672"/>
        <end position="684"/>
    </location>
</feature>
<feature type="compositionally biased region" description="Polar residues" evidence="1">
    <location>
        <begin position="447"/>
        <end position="456"/>
    </location>
</feature>